<protein>
    <submittedName>
        <fullName evidence="2">Putative iron-regulated membrane protein</fullName>
    </submittedName>
</protein>
<organism evidence="2 3">
    <name type="scientific">Tropicibacter naphthalenivorans</name>
    <dbReference type="NCBI Taxonomy" id="441103"/>
    <lineage>
        <taxon>Bacteria</taxon>
        <taxon>Pseudomonadati</taxon>
        <taxon>Pseudomonadota</taxon>
        <taxon>Alphaproteobacteria</taxon>
        <taxon>Rhodobacterales</taxon>
        <taxon>Roseobacteraceae</taxon>
        <taxon>Tropicibacter</taxon>
    </lineage>
</organism>
<dbReference type="Proteomes" id="UP000054935">
    <property type="component" value="Unassembled WGS sequence"/>
</dbReference>
<feature type="transmembrane region" description="Helical" evidence="1">
    <location>
        <begin position="164"/>
        <end position="186"/>
    </location>
</feature>
<dbReference type="Pfam" id="PF03929">
    <property type="entry name" value="PepSY_TM"/>
    <property type="match status" value="1"/>
</dbReference>
<keyword evidence="3" id="KW-1185">Reference proteome</keyword>
<name>A0A0P1GGI7_9RHOB</name>
<keyword evidence="1" id="KW-0812">Transmembrane</keyword>
<dbReference type="AlphaFoldDB" id="A0A0P1GGI7"/>
<dbReference type="PANTHER" id="PTHR34219">
    <property type="entry name" value="IRON-REGULATED INNER MEMBRANE PROTEIN-RELATED"/>
    <property type="match status" value="1"/>
</dbReference>
<reference evidence="2 3" key="1">
    <citation type="submission" date="2015-09" db="EMBL/GenBank/DDBJ databases">
        <authorList>
            <consortium name="Swine Surveillance"/>
        </authorList>
    </citation>
    <scope>NUCLEOTIDE SEQUENCE [LARGE SCALE GENOMIC DNA]</scope>
    <source>
        <strain evidence="2 3">CECT 7648</strain>
    </source>
</reference>
<keyword evidence="1" id="KW-0472">Membrane</keyword>
<sequence length="253" mass="26733">MIRGLHRWPGLLALGVITVLALSGAALAVFPALERVSAPQADRGLSVATLAERVQTVYPGVEEIRRSPSGKITVYWFDAGAPGAAVIDPETGQGVASADPNQIARWLTNLHRSLFLGDAGRLTMALGAAAMLVFALWGVALVARRAGGWRHWFAPLRGPMAGRLHVELARFAVLGLTLSSVTALWMTAVTFGVLPEGDTAPAFPREVSMDTGAAPSEMPLLTQTPVAELRTLHYPYAGDASDVYTLQIAKGSG</sequence>
<dbReference type="InterPro" id="IPR005625">
    <property type="entry name" value="PepSY-ass_TM"/>
</dbReference>
<dbReference type="EMBL" id="CYSE01000006">
    <property type="protein sequence ID" value="CUH80576.1"/>
    <property type="molecule type" value="Genomic_DNA"/>
</dbReference>
<feature type="transmembrane region" description="Helical" evidence="1">
    <location>
        <begin position="122"/>
        <end position="143"/>
    </location>
</feature>
<gene>
    <name evidence="2" type="ORF">TRN7648_03036</name>
</gene>
<proteinExistence type="predicted"/>
<dbReference type="STRING" id="441103.TRN7648_03036"/>
<evidence type="ECO:0000313" key="2">
    <source>
        <dbReference type="EMBL" id="CUH80576.1"/>
    </source>
</evidence>
<evidence type="ECO:0000313" key="3">
    <source>
        <dbReference type="Proteomes" id="UP000054935"/>
    </source>
</evidence>
<keyword evidence="1" id="KW-1133">Transmembrane helix</keyword>
<accession>A0A0P1GGI7</accession>
<evidence type="ECO:0000256" key="1">
    <source>
        <dbReference type="SAM" id="Phobius"/>
    </source>
</evidence>